<sequence length="196" mass="21902">MESTLQNRIDEIRRLDLSGAIEAIAKLTSDLSTSVSHTGIYLAHHPAYEGPGNLNDLGTFYLHCAERCRTEHAAFEVRLHHVALEDTFSKIYDEADTQFKEGRENGTIVPEQQYKGCGCCSGRPDAVIGCRFHEGNALYFDESEYRQLWGSQKSAGSIFEWSEETQSNQRIGVMASKAQVEEAMARVSDYAATSRL</sequence>
<proteinExistence type="predicted"/>
<reference evidence="1" key="2">
    <citation type="journal article" date="2023" name="IMA Fungus">
        <title>Comparative genomic study of the Penicillium genus elucidates a diverse pangenome and 15 lateral gene transfer events.</title>
        <authorList>
            <person name="Petersen C."/>
            <person name="Sorensen T."/>
            <person name="Nielsen M.R."/>
            <person name="Sondergaard T.E."/>
            <person name="Sorensen J.L."/>
            <person name="Fitzpatrick D.A."/>
            <person name="Frisvad J.C."/>
            <person name="Nielsen K.L."/>
        </authorList>
    </citation>
    <scope>NUCLEOTIDE SEQUENCE</scope>
    <source>
        <strain evidence="1">IBT 21917</strain>
    </source>
</reference>
<comment type="caution">
    <text evidence="1">The sequence shown here is derived from an EMBL/GenBank/DDBJ whole genome shotgun (WGS) entry which is preliminary data.</text>
</comment>
<evidence type="ECO:0000313" key="2">
    <source>
        <dbReference type="Proteomes" id="UP001146351"/>
    </source>
</evidence>
<dbReference type="OrthoDB" id="4475425at2759"/>
<dbReference type="Proteomes" id="UP001146351">
    <property type="component" value="Unassembled WGS sequence"/>
</dbReference>
<dbReference type="EMBL" id="JAPQKO010000003">
    <property type="protein sequence ID" value="KAJ5171942.1"/>
    <property type="molecule type" value="Genomic_DNA"/>
</dbReference>
<organism evidence="1 2">
    <name type="scientific">Penicillium capsulatum</name>
    <dbReference type="NCBI Taxonomy" id="69766"/>
    <lineage>
        <taxon>Eukaryota</taxon>
        <taxon>Fungi</taxon>
        <taxon>Dikarya</taxon>
        <taxon>Ascomycota</taxon>
        <taxon>Pezizomycotina</taxon>
        <taxon>Eurotiomycetes</taxon>
        <taxon>Eurotiomycetidae</taxon>
        <taxon>Eurotiales</taxon>
        <taxon>Aspergillaceae</taxon>
        <taxon>Penicillium</taxon>
    </lineage>
</organism>
<keyword evidence="2" id="KW-1185">Reference proteome</keyword>
<gene>
    <name evidence="1" type="ORF">N7492_004535</name>
</gene>
<evidence type="ECO:0000313" key="1">
    <source>
        <dbReference type="EMBL" id="KAJ5171942.1"/>
    </source>
</evidence>
<protein>
    <submittedName>
        <fullName evidence="1">Uncharacterized protein</fullName>
    </submittedName>
</protein>
<dbReference type="AlphaFoldDB" id="A0A9W9LQA8"/>
<name>A0A9W9LQA8_9EURO</name>
<accession>A0A9W9LQA8</accession>
<reference evidence="1" key="1">
    <citation type="submission" date="2022-11" db="EMBL/GenBank/DDBJ databases">
        <authorList>
            <person name="Petersen C."/>
        </authorList>
    </citation>
    <scope>NUCLEOTIDE SEQUENCE</scope>
    <source>
        <strain evidence="1">IBT 21917</strain>
    </source>
</reference>